<dbReference type="Proteomes" id="UP000249634">
    <property type="component" value="Chromosome 1"/>
</dbReference>
<reference evidence="1 2" key="1">
    <citation type="submission" date="2018-06" db="EMBL/GenBank/DDBJ databases">
        <authorList>
            <consortium name="Pathogen Informatics"/>
            <person name="Doyle S."/>
        </authorList>
    </citation>
    <scope>NUCLEOTIDE SEQUENCE [LARGE SCALE GENOMIC DNA]</scope>
    <source>
        <strain evidence="1 2">NCTC12958</strain>
    </source>
</reference>
<evidence type="ECO:0000313" key="2">
    <source>
        <dbReference type="Proteomes" id="UP000249634"/>
    </source>
</evidence>
<gene>
    <name evidence="1" type="ORF">NCTC12958_01636</name>
</gene>
<proteinExistence type="predicted"/>
<organism evidence="1 2">
    <name type="scientific">Streptococcus thermophilus</name>
    <dbReference type="NCBI Taxonomy" id="1308"/>
    <lineage>
        <taxon>Bacteria</taxon>
        <taxon>Bacillati</taxon>
        <taxon>Bacillota</taxon>
        <taxon>Bacilli</taxon>
        <taxon>Lactobacillales</taxon>
        <taxon>Streptococcaceae</taxon>
        <taxon>Streptococcus</taxon>
    </lineage>
</organism>
<accession>A0A2X3U990</accession>
<protein>
    <submittedName>
        <fullName evidence="1">Uncharacterized protein</fullName>
    </submittedName>
</protein>
<sequence length="71" mass="8693">MKYSRYVVSIPKKEHTFLFNTKNNLAVKIENRLFEKIETDSKTRKQFYNFLYTRKFLPERNELEEAVQMVV</sequence>
<dbReference type="EMBL" id="LS483339">
    <property type="protein sequence ID" value="SQF25434.1"/>
    <property type="molecule type" value="Genomic_DNA"/>
</dbReference>
<name>A0A2X3U990_STRTR</name>
<dbReference type="RefSeq" id="WP_133264038.1">
    <property type="nucleotide sequence ID" value="NZ_BPPS01000062.1"/>
</dbReference>
<dbReference type="AlphaFoldDB" id="A0A2X3U990"/>
<evidence type="ECO:0000313" key="1">
    <source>
        <dbReference type="EMBL" id="SQF25434.1"/>
    </source>
</evidence>